<dbReference type="OrthoDB" id="403954at2"/>
<evidence type="ECO:0000313" key="8">
    <source>
        <dbReference type="EMBL" id="PPE06412.1"/>
    </source>
</evidence>
<evidence type="ECO:0000313" key="9">
    <source>
        <dbReference type="Proteomes" id="UP000239785"/>
    </source>
</evidence>
<dbReference type="EMBL" id="PHNF01000001">
    <property type="protein sequence ID" value="PPE06412.1"/>
    <property type="molecule type" value="Genomic_DNA"/>
</dbReference>
<feature type="transmembrane region" description="Helical" evidence="6">
    <location>
        <begin position="359"/>
        <end position="376"/>
    </location>
</feature>
<keyword evidence="5 6" id="KW-0472">Membrane</keyword>
<organism evidence="8 9">
    <name type="scientific">Mesoplasma corruscae</name>
    <dbReference type="NCBI Taxonomy" id="216874"/>
    <lineage>
        <taxon>Bacteria</taxon>
        <taxon>Bacillati</taxon>
        <taxon>Mycoplasmatota</taxon>
        <taxon>Mollicutes</taxon>
        <taxon>Entomoplasmatales</taxon>
        <taxon>Entomoplasmataceae</taxon>
        <taxon>Mesoplasma</taxon>
    </lineage>
</organism>
<dbReference type="Proteomes" id="UP000239785">
    <property type="component" value="Unassembled WGS sequence"/>
</dbReference>
<feature type="transmembrane region" description="Helical" evidence="6">
    <location>
        <begin position="153"/>
        <end position="173"/>
    </location>
</feature>
<dbReference type="RefSeq" id="WP_104207646.1">
    <property type="nucleotide sequence ID" value="NZ_PHNF01000001.1"/>
</dbReference>
<dbReference type="InterPro" id="IPR036640">
    <property type="entry name" value="ABC1_TM_sf"/>
</dbReference>
<evidence type="ECO:0000256" key="2">
    <source>
        <dbReference type="ARBA" id="ARBA00005417"/>
    </source>
</evidence>
<sequence>MKLIRQKTYKDCGVACVAMLVNYFYKTELDLDFIKQQLNLKDEQLSFYNIIDIANEFKIKGEAFEVDMDFQELKNKTPFIAQVINEENISHFVVVENLTELRVLILDPSCNNKKRYTFEEFISIFQNNVLLFKPNKKAFNKEYKLHLFTFKNLLSLENTLYIFISLILSILIIFETRIIKLYSSTFTNENQNLVFYSFFVIVFILNLIFKNMSEYFIFKFYEKNNQVYIKKLTYYIANNNEREFYSIYNQINWMSRFESLQITSLISSLFTNIFTLIYIGFILKEALIVLLIINIIIVIVILNKNKVHNFKKEQSMDWLLILNNPSLLKNLGKENEFYKKMNNYKPMNKSRLFSTSIDFLEKCSFLIIYFICWSLIKDQTLDFNSFFIILLLKSFNKSFLITFYHFNEHWQTYKTYKIKYLKLFTNQKQGLIIDKIQKVMIYEKKKNTQVMLITNQTNQIQNINLKLLNKTFEEATVDIFINNVNIKKIDPSSLRSKIIYIKELCLTYSTIFQNITNKNKTIINIFTNLEIKSLIQKYNIKLEKIVEPNCYTNIEAEFIQLMSIFFNKADMIILDTNFKIITKEEIKSVIKLFHELFSDKFLILP</sequence>
<comment type="caution">
    <text evidence="8">The sequence shown here is derived from an EMBL/GenBank/DDBJ whole genome shotgun (WGS) entry which is preliminary data.</text>
</comment>
<dbReference type="GO" id="GO:0005524">
    <property type="term" value="F:ATP binding"/>
    <property type="evidence" value="ECO:0007669"/>
    <property type="project" value="UniProtKB-KW"/>
</dbReference>
<gene>
    <name evidence="8" type="ORF">MCORR_v1c00400</name>
</gene>
<keyword evidence="9" id="KW-1185">Reference proteome</keyword>
<dbReference type="PROSITE" id="PS50990">
    <property type="entry name" value="PEPTIDASE_C39"/>
    <property type="match status" value="1"/>
</dbReference>
<feature type="transmembrane region" description="Helical" evidence="6">
    <location>
        <begin position="388"/>
        <end position="407"/>
    </location>
</feature>
<keyword evidence="8" id="KW-0067">ATP-binding</keyword>
<dbReference type="InterPro" id="IPR005074">
    <property type="entry name" value="Peptidase_C39"/>
</dbReference>
<reference evidence="8 9" key="1">
    <citation type="submission" date="2017-11" db="EMBL/GenBank/DDBJ databases">
        <title>Genome sequence of Mesoplasma corruscae ELCA-2 (ATCC 49579).</title>
        <authorList>
            <person name="Lo W.-S."/>
            <person name="Kuo C.-H."/>
        </authorList>
    </citation>
    <scope>NUCLEOTIDE SEQUENCE [LARGE SCALE GENOMIC DNA]</scope>
    <source>
        <strain evidence="8 9">ELCA-2</strain>
    </source>
</reference>
<evidence type="ECO:0000256" key="4">
    <source>
        <dbReference type="ARBA" id="ARBA00022989"/>
    </source>
</evidence>
<feature type="transmembrane region" description="Helical" evidence="6">
    <location>
        <begin position="193"/>
        <end position="209"/>
    </location>
</feature>
<feature type="transmembrane region" description="Helical" evidence="6">
    <location>
        <begin position="287"/>
        <end position="303"/>
    </location>
</feature>
<dbReference type="GO" id="GO:0008233">
    <property type="term" value="F:peptidase activity"/>
    <property type="evidence" value="ECO:0007669"/>
    <property type="project" value="InterPro"/>
</dbReference>
<evidence type="ECO:0000256" key="1">
    <source>
        <dbReference type="ARBA" id="ARBA00004651"/>
    </source>
</evidence>
<dbReference type="Gene3D" id="3.90.70.10">
    <property type="entry name" value="Cysteine proteinases"/>
    <property type="match status" value="1"/>
</dbReference>
<comment type="subcellular location">
    <subcellularLocation>
        <location evidence="1">Cell membrane</location>
        <topology evidence="1">Multi-pass membrane protein</topology>
    </subcellularLocation>
</comment>
<keyword evidence="4 6" id="KW-1133">Transmembrane helix</keyword>
<name>A0A2S5RGR2_9MOLU</name>
<feature type="domain" description="Peptidase C39" evidence="7">
    <location>
        <begin position="6"/>
        <end position="132"/>
    </location>
</feature>
<dbReference type="SUPFAM" id="SSF90123">
    <property type="entry name" value="ABC transporter transmembrane region"/>
    <property type="match status" value="1"/>
</dbReference>
<dbReference type="GO" id="GO:0006508">
    <property type="term" value="P:proteolysis"/>
    <property type="evidence" value="ECO:0007669"/>
    <property type="project" value="InterPro"/>
</dbReference>
<dbReference type="GO" id="GO:0005886">
    <property type="term" value="C:plasma membrane"/>
    <property type="evidence" value="ECO:0007669"/>
    <property type="project" value="UniProtKB-SubCell"/>
</dbReference>
<evidence type="ECO:0000259" key="7">
    <source>
        <dbReference type="PROSITE" id="PS50990"/>
    </source>
</evidence>
<keyword evidence="3 6" id="KW-0812">Transmembrane</keyword>
<protein>
    <submittedName>
        <fullName evidence="8">ABC transporter ATP-binding protein/permease</fullName>
    </submittedName>
</protein>
<keyword evidence="8" id="KW-0547">Nucleotide-binding</keyword>
<dbReference type="AlphaFoldDB" id="A0A2S5RGR2"/>
<evidence type="ECO:0000256" key="5">
    <source>
        <dbReference type="ARBA" id="ARBA00023136"/>
    </source>
</evidence>
<dbReference type="Pfam" id="PF03412">
    <property type="entry name" value="Peptidase_C39"/>
    <property type="match status" value="1"/>
</dbReference>
<proteinExistence type="inferred from homology"/>
<accession>A0A2S5RGR2</accession>
<comment type="similarity">
    <text evidence="2">Belongs to the ABC transporter superfamily.</text>
</comment>
<evidence type="ECO:0000256" key="6">
    <source>
        <dbReference type="SAM" id="Phobius"/>
    </source>
</evidence>
<evidence type="ECO:0000256" key="3">
    <source>
        <dbReference type="ARBA" id="ARBA00022692"/>
    </source>
</evidence>
<feature type="transmembrane region" description="Helical" evidence="6">
    <location>
        <begin position="262"/>
        <end position="281"/>
    </location>
</feature>